<dbReference type="CDD" id="cd18186">
    <property type="entry name" value="BTB_POZ_ZBTB_KLHL-like"/>
    <property type="match status" value="1"/>
</dbReference>
<dbReference type="RefSeq" id="XP_014242842.1">
    <property type="nucleotide sequence ID" value="XM_014387356.2"/>
</dbReference>
<dbReference type="EnsemblMetazoa" id="XM_014387356.2">
    <property type="protein sequence ID" value="XP_014242842.1"/>
    <property type="gene ID" value="LOC106662909"/>
</dbReference>
<dbReference type="RefSeq" id="XP_024081924.1">
    <property type="nucleotide sequence ID" value="XM_024226156.1"/>
</dbReference>
<dbReference type="Gene3D" id="3.30.710.10">
    <property type="entry name" value="Potassium Channel Kv1.1, Chain A"/>
    <property type="match status" value="1"/>
</dbReference>
<dbReference type="KEGG" id="clec:106662909"/>
<dbReference type="Proteomes" id="UP000494040">
    <property type="component" value="Unassembled WGS sequence"/>
</dbReference>
<dbReference type="AlphaFoldDB" id="A0A8I6RCX4"/>
<accession>A0A8I6RCX4</accession>
<dbReference type="Gene3D" id="1.25.40.420">
    <property type="match status" value="1"/>
</dbReference>
<dbReference type="OrthoDB" id="6605118at2759"/>
<sequence length="412" mass="46777">MKSSWDDKIAVLFETKLHCDVELIVSDNKASTIFKAHKIILKMCSEFFSTLFGSHFLESKSNTVKVTAAPEIFEMFLELIYTNNIKLTSCEQAIALYKLGDQLLSPLVTAYCYKYIFDNINDNTACICYEFSILYSLKKLEDYSLRVIPINCQGFLHLSESSIVKIVSDGNVLAREFDLFEAIAKWIQHKGEKSKEYYRNLLIPKFHYFNMTPKEFCDGPISSGLLKGEEILAILANLTSQDCRIPFPEGFPQTLRGGKFRNCLQGPQEVRVLFEEAPVFSRHLNRCSGFISVKEDVIISGLKLSCRIKTKYLAKDSVITLKINDKTLTIDMSQCLYADNALIVNLSLPVALWKDKIHTIEIDMSSISGLYMLYNFYKAELSGTLSNGMQIDAILDGEYLPIQSLYFLPIGQ</sequence>
<dbReference type="Pfam" id="PF00651">
    <property type="entry name" value="BTB"/>
    <property type="match status" value="1"/>
</dbReference>
<dbReference type="RefSeq" id="XP_014242841.1">
    <property type="nucleotide sequence ID" value="XM_014387355.2"/>
</dbReference>
<protein>
    <recommendedName>
        <fullName evidence="1">BTB domain-containing protein</fullName>
    </recommendedName>
</protein>
<dbReference type="GeneID" id="106662909"/>
<dbReference type="EnsemblMetazoa" id="XM_014387355.2">
    <property type="protein sequence ID" value="XP_014242841.1"/>
    <property type="gene ID" value="LOC106662909"/>
</dbReference>
<evidence type="ECO:0000313" key="3">
    <source>
        <dbReference type="Proteomes" id="UP000494040"/>
    </source>
</evidence>
<dbReference type="PROSITE" id="PS50097">
    <property type="entry name" value="BTB"/>
    <property type="match status" value="1"/>
</dbReference>
<proteinExistence type="predicted"/>
<dbReference type="SUPFAM" id="SSF54695">
    <property type="entry name" value="POZ domain"/>
    <property type="match status" value="1"/>
</dbReference>
<reference evidence="2" key="1">
    <citation type="submission" date="2022-01" db="UniProtKB">
        <authorList>
            <consortium name="EnsemblMetazoa"/>
        </authorList>
    </citation>
    <scope>IDENTIFICATION</scope>
</reference>
<evidence type="ECO:0000313" key="2">
    <source>
        <dbReference type="EnsemblMetazoa" id="XP_014242841.1"/>
    </source>
</evidence>
<evidence type="ECO:0000259" key="1">
    <source>
        <dbReference type="PROSITE" id="PS50097"/>
    </source>
</evidence>
<dbReference type="SMART" id="SM00225">
    <property type="entry name" value="BTB"/>
    <property type="match status" value="1"/>
</dbReference>
<dbReference type="PANTHER" id="PTHR45774:SF3">
    <property type="entry name" value="BTB (POZ) DOMAIN-CONTAINING 2B-RELATED"/>
    <property type="match status" value="1"/>
</dbReference>
<name>A0A8I6RCX4_CIMLE</name>
<organism evidence="2 3">
    <name type="scientific">Cimex lectularius</name>
    <name type="common">Bed bug</name>
    <name type="synonym">Acanthia lectularia</name>
    <dbReference type="NCBI Taxonomy" id="79782"/>
    <lineage>
        <taxon>Eukaryota</taxon>
        <taxon>Metazoa</taxon>
        <taxon>Ecdysozoa</taxon>
        <taxon>Arthropoda</taxon>
        <taxon>Hexapoda</taxon>
        <taxon>Insecta</taxon>
        <taxon>Pterygota</taxon>
        <taxon>Neoptera</taxon>
        <taxon>Paraneoptera</taxon>
        <taxon>Hemiptera</taxon>
        <taxon>Heteroptera</taxon>
        <taxon>Panheteroptera</taxon>
        <taxon>Cimicomorpha</taxon>
        <taxon>Cimicidae</taxon>
        <taxon>Cimex</taxon>
    </lineage>
</organism>
<feature type="domain" description="BTB" evidence="1">
    <location>
        <begin position="19"/>
        <end position="89"/>
    </location>
</feature>
<dbReference type="InterPro" id="IPR011705">
    <property type="entry name" value="BACK"/>
</dbReference>
<dbReference type="PANTHER" id="PTHR45774">
    <property type="entry name" value="BTB/POZ DOMAIN-CONTAINING"/>
    <property type="match status" value="1"/>
</dbReference>
<dbReference type="OMA" id="NNIETHK"/>
<dbReference type="EnsemblMetazoa" id="XM_024226156.1">
    <property type="protein sequence ID" value="XP_024081924.1"/>
    <property type="gene ID" value="LOC106662909"/>
</dbReference>
<dbReference type="Pfam" id="PF07707">
    <property type="entry name" value="BACK"/>
    <property type="match status" value="1"/>
</dbReference>
<dbReference type="InterPro" id="IPR000210">
    <property type="entry name" value="BTB/POZ_dom"/>
</dbReference>
<keyword evidence="3" id="KW-1185">Reference proteome</keyword>
<dbReference type="InterPro" id="IPR011333">
    <property type="entry name" value="SKP1/BTB/POZ_sf"/>
</dbReference>